<dbReference type="PANTHER" id="PTHR24305">
    <property type="entry name" value="CYTOCHROME P450"/>
    <property type="match status" value="1"/>
</dbReference>
<dbReference type="GO" id="GO:0020037">
    <property type="term" value="F:heme binding"/>
    <property type="evidence" value="ECO:0007669"/>
    <property type="project" value="InterPro"/>
</dbReference>
<evidence type="ECO:0000313" key="7">
    <source>
        <dbReference type="EMBL" id="KAF5870207.1"/>
    </source>
</evidence>
<dbReference type="GO" id="GO:0004497">
    <property type="term" value="F:monooxygenase activity"/>
    <property type="evidence" value="ECO:0007669"/>
    <property type="project" value="UniProtKB-KW"/>
</dbReference>
<keyword evidence="4" id="KW-0560">Oxidoreductase</keyword>
<comment type="caution">
    <text evidence="7">The sequence shown here is derived from an EMBL/GenBank/DDBJ whole genome shotgun (WGS) entry which is preliminary data.</text>
</comment>
<dbReference type="SUPFAM" id="SSF48264">
    <property type="entry name" value="Cytochrome P450"/>
    <property type="match status" value="1"/>
</dbReference>
<gene>
    <name evidence="7" type="ORF">Bfra_010352</name>
</gene>
<evidence type="ECO:0000256" key="1">
    <source>
        <dbReference type="ARBA" id="ARBA00001971"/>
    </source>
</evidence>
<evidence type="ECO:0000256" key="5">
    <source>
        <dbReference type="ARBA" id="ARBA00023004"/>
    </source>
</evidence>
<dbReference type="GeneID" id="59264378"/>
<dbReference type="GO" id="GO:0005506">
    <property type="term" value="F:iron ion binding"/>
    <property type="evidence" value="ECO:0007669"/>
    <property type="project" value="InterPro"/>
</dbReference>
<reference evidence="7 8" key="1">
    <citation type="journal article" date="2020" name="Phytopathology">
        <title>A high-quality genome resource of Botrytis fragariae, a new and rapidly spreading fungal pathogen causing strawberry gray mold in the U.S.A.</title>
        <authorList>
            <person name="Wu Y."/>
            <person name="Saski C.A."/>
            <person name="Schnabel G."/>
            <person name="Xiao S."/>
            <person name="Hu M."/>
        </authorList>
    </citation>
    <scope>NUCLEOTIDE SEQUENCE [LARGE SCALE GENOMIC DNA]</scope>
    <source>
        <strain evidence="7 8">BVB16</strain>
    </source>
</reference>
<keyword evidence="3" id="KW-0479">Metal-binding</keyword>
<keyword evidence="5" id="KW-0408">Iron</keyword>
<dbReference type="InterPro" id="IPR050121">
    <property type="entry name" value="Cytochrome_P450_monoxygenase"/>
</dbReference>
<dbReference type="SUPFAM" id="SSF50630">
    <property type="entry name" value="Acid proteases"/>
    <property type="match status" value="1"/>
</dbReference>
<sequence>MVGALEIRTSVEVLINIDFADLVSNPGLYKANSASVNLQKSFNATYRAVTSDTLSNDTTIFQSLNISNQPIGVLPSTSSTTSTSIYSHNGIVEFGDSSLSVCRFRLVLSTNSICSLPLGAFKTDLVNETSLRKVPIIWDWATFGDITINSSISTILQDITLEFDSANTGVVGFMSAEDALFNLTNIQSVLIFYAAGDALPSKLNFTSSAASKKSPVFEIESSALSIGQNGESCIFVISGFDYEAQPGLWVMGQAFSQEKYLDHDLDNGLRVSQCLTLRVKKRKIGAVYRLYFYPLRHISGPKIAALTWWYEFYSNVTKPGQYVFHIKKLHEEYGLIIANSIVLGPIIRITPDEIHLQVPGSFGATVSFDVHKKRREALVPFFSKRNVLYLESMITSKVQQLCDVISSHAVDKLPLNLSDVLFAFSNDMAENFLFAHEVNNLADEKNAASLRRNTYQL</sequence>
<dbReference type="OrthoDB" id="15189at2759"/>
<accession>A0A8H6AMJ0</accession>
<evidence type="ECO:0000256" key="4">
    <source>
        <dbReference type="ARBA" id="ARBA00023002"/>
    </source>
</evidence>
<evidence type="ECO:0000256" key="3">
    <source>
        <dbReference type="ARBA" id="ARBA00022723"/>
    </source>
</evidence>
<dbReference type="GO" id="GO:0016705">
    <property type="term" value="F:oxidoreductase activity, acting on paired donors, with incorporation or reduction of molecular oxygen"/>
    <property type="evidence" value="ECO:0007669"/>
    <property type="project" value="InterPro"/>
</dbReference>
<evidence type="ECO:0000256" key="6">
    <source>
        <dbReference type="ARBA" id="ARBA00023033"/>
    </source>
</evidence>
<name>A0A8H6AMJ0_9HELO</name>
<comment type="similarity">
    <text evidence="2">Belongs to the cytochrome P450 family.</text>
</comment>
<protein>
    <submittedName>
        <fullName evidence="7">Putative cytochrome p450 protein</fullName>
    </submittedName>
</protein>
<dbReference type="InterPro" id="IPR036396">
    <property type="entry name" value="Cyt_P450_sf"/>
</dbReference>
<comment type="cofactor">
    <cofactor evidence="1">
        <name>heme</name>
        <dbReference type="ChEBI" id="CHEBI:30413"/>
    </cofactor>
</comment>
<dbReference type="AlphaFoldDB" id="A0A8H6AMJ0"/>
<proteinExistence type="inferred from homology"/>
<organism evidence="7 8">
    <name type="scientific">Botrytis fragariae</name>
    <dbReference type="NCBI Taxonomy" id="1964551"/>
    <lineage>
        <taxon>Eukaryota</taxon>
        <taxon>Fungi</taxon>
        <taxon>Dikarya</taxon>
        <taxon>Ascomycota</taxon>
        <taxon>Pezizomycotina</taxon>
        <taxon>Leotiomycetes</taxon>
        <taxon>Helotiales</taxon>
        <taxon>Sclerotiniaceae</taxon>
        <taxon>Botrytis</taxon>
    </lineage>
</organism>
<keyword evidence="8" id="KW-1185">Reference proteome</keyword>
<evidence type="ECO:0000313" key="8">
    <source>
        <dbReference type="Proteomes" id="UP000531561"/>
    </source>
</evidence>
<evidence type="ECO:0000256" key="2">
    <source>
        <dbReference type="ARBA" id="ARBA00010617"/>
    </source>
</evidence>
<dbReference type="PANTHER" id="PTHR24305:SF157">
    <property type="entry name" value="N-ACETYLTRYPTOPHAN 6-HYDROXYLASE IVOC-RELATED"/>
    <property type="match status" value="1"/>
</dbReference>
<dbReference type="Proteomes" id="UP000531561">
    <property type="component" value="Unassembled WGS sequence"/>
</dbReference>
<dbReference type="EMBL" id="JABFCT010000015">
    <property type="protein sequence ID" value="KAF5870207.1"/>
    <property type="molecule type" value="Genomic_DNA"/>
</dbReference>
<dbReference type="RefSeq" id="XP_037189154.1">
    <property type="nucleotide sequence ID" value="XM_037340686.1"/>
</dbReference>
<dbReference type="InterPro" id="IPR021109">
    <property type="entry name" value="Peptidase_aspartic_dom_sf"/>
</dbReference>
<dbReference type="Gene3D" id="1.10.630.10">
    <property type="entry name" value="Cytochrome P450"/>
    <property type="match status" value="1"/>
</dbReference>
<keyword evidence="6" id="KW-0503">Monooxygenase</keyword>